<keyword evidence="6" id="KW-1185">Reference proteome</keyword>
<evidence type="ECO:0000313" key="2">
    <source>
        <dbReference type="EMBL" id="CAF3264747.1"/>
    </source>
</evidence>
<dbReference type="Proteomes" id="UP000663825">
    <property type="component" value="Unassembled WGS sequence"/>
</dbReference>
<evidence type="ECO:0000313" key="5">
    <source>
        <dbReference type="Proteomes" id="UP000663851"/>
    </source>
</evidence>
<accession>A0A820HTH1</accession>
<reference evidence="4" key="1">
    <citation type="submission" date="2021-02" db="EMBL/GenBank/DDBJ databases">
        <authorList>
            <person name="Nowell W R."/>
        </authorList>
    </citation>
    <scope>NUCLEOTIDE SEQUENCE</scope>
</reference>
<dbReference type="AlphaFoldDB" id="A0A820HTH1"/>
<sequence length="202" mass="23466">MAVRIVSPLETIEKLAQTNNDIIAQLNTNNDMTPQLNTNHYSMAQSNENSRSTMNLVTYHITHSNGALFVQEQNTHKYYNQFLNDWRGKIDIQEISDVFNDKINYSCTNYQDLQRLNKDMLIAVRKYELFGGSDSAQRELSKFQENFVKIQAALRQLSELITTGGSGHLTSIREQLDKINKQLKLLWNQHGNIVFNQENRRR</sequence>
<dbReference type="EMBL" id="CAJOBO010000842">
    <property type="protein sequence ID" value="CAF4298646.1"/>
    <property type="molecule type" value="Genomic_DNA"/>
</dbReference>
<evidence type="ECO:0000313" key="1">
    <source>
        <dbReference type="EMBL" id="CAF3121495.1"/>
    </source>
</evidence>
<name>A0A820HTH1_9BILA</name>
<proteinExistence type="predicted"/>
<dbReference type="EMBL" id="CAJNYD010000476">
    <property type="protein sequence ID" value="CAF3264747.1"/>
    <property type="molecule type" value="Genomic_DNA"/>
</dbReference>
<dbReference type="OrthoDB" id="10092901at2759"/>
<dbReference type="EMBL" id="CAJNXB010001000">
    <property type="protein sequence ID" value="CAF3121495.1"/>
    <property type="molecule type" value="Genomic_DNA"/>
</dbReference>
<dbReference type="EMBL" id="CAJOBP010000296">
    <property type="protein sequence ID" value="CAF4157288.1"/>
    <property type="molecule type" value="Genomic_DNA"/>
</dbReference>
<evidence type="ECO:0000313" key="3">
    <source>
        <dbReference type="EMBL" id="CAF4157288.1"/>
    </source>
</evidence>
<dbReference type="Proteomes" id="UP000663833">
    <property type="component" value="Unassembled WGS sequence"/>
</dbReference>
<organism evidence="4 5">
    <name type="scientific">Rotaria socialis</name>
    <dbReference type="NCBI Taxonomy" id="392032"/>
    <lineage>
        <taxon>Eukaryota</taxon>
        <taxon>Metazoa</taxon>
        <taxon>Spiralia</taxon>
        <taxon>Gnathifera</taxon>
        <taxon>Rotifera</taxon>
        <taxon>Eurotatoria</taxon>
        <taxon>Bdelloidea</taxon>
        <taxon>Philodinida</taxon>
        <taxon>Philodinidae</taxon>
        <taxon>Rotaria</taxon>
    </lineage>
</organism>
<gene>
    <name evidence="4" type="ORF">HFQ381_LOCUS13400</name>
    <name evidence="2" type="ORF">LUA448_LOCUS5610</name>
    <name evidence="1" type="ORF">TIS948_LOCUS8017</name>
    <name evidence="3" type="ORF">UJA718_LOCUS3838</name>
</gene>
<dbReference type="Proteomes" id="UP000663873">
    <property type="component" value="Unassembled WGS sequence"/>
</dbReference>
<dbReference type="Proteomes" id="UP000663851">
    <property type="component" value="Unassembled WGS sequence"/>
</dbReference>
<comment type="caution">
    <text evidence="4">The sequence shown here is derived from an EMBL/GenBank/DDBJ whole genome shotgun (WGS) entry which is preliminary data.</text>
</comment>
<protein>
    <submittedName>
        <fullName evidence="4">Uncharacterized protein</fullName>
    </submittedName>
</protein>
<evidence type="ECO:0000313" key="4">
    <source>
        <dbReference type="EMBL" id="CAF4298646.1"/>
    </source>
</evidence>
<evidence type="ECO:0000313" key="6">
    <source>
        <dbReference type="Proteomes" id="UP000663873"/>
    </source>
</evidence>